<dbReference type="PROSITE" id="PS50048">
    <property type="entry name" value="ZN2_CY6_FUNGAL_2"/>
    <property type="match status" value="1"/>
</dbReference>
<dbReference type="GO" id="GO:0003677">
    <property type="term" value="F:DNA binding"/>
    <property type="evidence" value="ECO:0007669"/>
    <property type="project" value="UniProtKB-KW"/>
</dbReference>
<evidence type="ECO:0000256" key="3">
    <source>
        <dbReference type="ARBA" id="ARBA00023125"/>
    </source>
</evidence>
<dbReference type="PANTHER" id="PTHR47431">
    <property type="entry name" value="ZN(II)2CYS6 TRANSCRIPTION FACTOR (EUROFUNG)-RELATED"/>
    <property type="match status" value="1"/>
</dbReference>
<keyword evidence="8" id="KW-1185">Reference proteome</keyword>
<accession>A0A9W9EL02</accession>
<protein>
    <recommendedName>
        <fullName evidence="6">Zn(2)-C6 fungal-type domain-containing protein</fullName>
    </recommendedName>
</protein>
<keyword evidence="5" id="KW-0539">Nucleus</keyword>
<dbReference type="InterPro" id="IPR036864">
    <property type="entry name" value="Zn2-C6_fun-type_DNA-bd_sf"/>
</dbReference>
<dbReference type="PROSITE" id="PS00463">
    <property type="entry name" value="ZN2_CY6_FUNGAL_1"/>
    <property type="match status" value="1"/>
</dbReference>
<dbReference type="SMART" id="SM00066">
    <property type="entry name" value="GAL4"/>
    <property type="match status" value="1"/>
</dbReference>
<keyword evidence="1" id="KW-0479">Metal-binding</keyword>
<dbReference type="OrthoDB" id="10067394at2759"/>
<dbReference type="Gene3D" id="4.10.240.10">
    <property type="entry name" value="Zn(2)-C6 fungal-type DNA-binding domain"/>
    <property type="match status" value="1"/>
</dbReference>
<dbReference type="PANTHER" id="PTHR47431:SF2">
    <property type="entry name" value="ZN(II)2CYS6 TRANSCRIPTION FACTOR (EUROFUNG)"/>
    <property type="match status" value="1"/>
</dbReference>
<evidence type="ECO:0000313" key="7">
    <source>
        <dbReference type="EMBL" id="KAJ5083636.1"/>
    </source>
</evidence>
<reference evidence="7" key="2">
    <citation type="journal article" date="2023" name="IMA Fungus">
        <title>Comparative genomic study of the Penicillium genus elucidates a diverse pangenome and 15 lateral gene transfer events.</title>
        <authorList>
            <person name="Petersen C."/>
            <person name="Sorensen T."/>
            <person name="Nielsen M.R."/>
            <person name="Sondergaard T.E."/>
            <person name="Sorensen J.L."/>
            <person name="Fitzpatrick D.A."/>
            <person name="Frisvad J.C."/>
            <person name="Nielsen K.L."/>
        </authorList>
    </citation>
    <scope>NUCLEOTIDE SEQUENCE</scope>
    <source>
        <strain evidence="7">IBT 30069</strain>
    </source>
</reference>
<dbReference type="GO" id="GO:0000981">
    <property type="term" value="F:DNA-binding transcription factor activity, RNA polymerase II-specific"/>
    <property type="evidence" value="ECO:0007669"/>
    <property type="project" value="InterPro"/>
</dbReference>
<dbReference type="GO" id="GO:0006351">
    <property type="term" value="P:DNA-templated transcription"/>
    <property type="evidence" value="ECO:0007669"/>
    <property type="project" value="InterPro"/>
</dbReference>
<name>A0A9W9EL02_9EURO</name>
<feature type="domain" description="Zn(2)-C6 fungal-type" evidence="6">
    <location>
        <begin position="17"/>
        <end position="47"/>
    </location>
</feature>
<evidence type="ECO:0000256" key="5">
    <source>
        <dbReference type="ARBA" id="ARBA00023242"/>
    </source>
</evidence>
<dbReference type="Pfam" id="PF04082">
    <property type="entry name" value="Fungal_trans"/>
    <property type="match status" value="1"/>
</dbReference>
<dbReference type="AlphaFoldDB" id="A0A9W9EL02"/>
<dbReference type="EMBL" id="JAPQKH010000008">
    <property type="protein sequence ID" value="KAJ5083636.1"/>
    <property type="molecule type" value="Genomic_DNA"/>
</dbReference>
<evidence type="ECO:0000313" key="8">
    <source>
        <dbReference type="Proteomes" id="UP001149165"/>
    </source>
</evidence>
<evidence type="ECO:0000256" key="1">
    <source>
        <dbReference type="ARBA" id="ARBA00022723"/>
    </source>
</evidence>
<comment type="caution">
    <text evidence="7">The sequence shown here is derived from an EMBL/GenBank/DDBJ whole genome shotgun (WGS) entry which is preliminary data.</text>
</comment>
<proteinExistence type="predicted"/>
<sequence length="591" mass="65889">MPTTSSSIQKARPSSLACTECRKHHLKCDGKQPSCSRCSAARLDCVFVPSRRGAKRRLENTAYAQRDASANPNPSRAAQSQPIFEEMPEGVFLNKDSQSLDNSHDLRSPAGMPETIVPESRLVRLFYEHFHPAHPILVPASLYGKWEYPPYLHQVVKFIGSHYSVVLDNDILQESTWSVMSATNERTSHMVQALLLYSIIMRARNDTAQTEASLSQAIDIAIELGMNRGDFATTFSGGKQHEAESLRRTWWGIFIWEINMAAIDRKVTLRCSDIFSDVCLPCEESTYASLQPIPEPQSLASFRTRIFTDGESGGFSSFAYCIEAVRILARVLVLNGHPDADQDNLQAVANTLVSWIHHLPQQKVDIVDMYGSIDEMLFQAHFTIQYAAIILHLPRGNLRIKSPGSTFWTCPVTLFRLSPSLTRHVHDVKAIDASKKLSNLLSVRAGAQGYSPSVVFGSLLCGLVQLSATEMHGSECADHHQNRVVLVLGCLKLLKDKWILAQEAYSHLRATAAEMNTASTEYSPFESKNTPTQPNEPMPMENAIPSPMYDVAMNDQFSSRLLSEYTDAACGEVFPLFQMFNTENLPNSINQ</sequence>
<evidence type="ECO:0000256" key="2">
    <source>
        <dbReference type="ARBA" id="ARBA00023015"/>
    </source>
</evidence>
<organism evidence="7 8">
    <name type="scientific">Penicillium angulare</name>
    <dbReference type="NCBI Taxonomy" id="116970"/>
    <lineage>
        <taxon>Eukaryota</taxon>
        <taxon>Fungi</taxon>
        <taxon>Dikarya</taxon>
        <taxon>Ascomycota</taxon>
        <taxon>Pezizomycotina</taxon>
        <taxon>Eurotiomycetes</taxon>
        <taxon>Eurotiomycetidae</taxon>
        <taxon>Eurotiales</taxon>
        <taxon>Aspergillaceae</taxon>
        <taxon>Penicillium</taxon>
    </lineage>
</organism>
<dbReference type="CDD" id="cd12148">
    <property type="entry name" value="fungal_TF_MHR"/>
    <property type="match status" value="1"/>
</dbReference>
<keyword evidence="2" id="KW-0805">Transcription regulation</keyword>
<reference evidence="7" key="1">
    <citation type="submission" date="2022-11" db="EMBL/GenBank/DDBJ databases">
        <authorList>
            <person name="Petersen C."/>
        </authorList>
    </citation>
    <scope>NUCLEOTIDE SEQUENCE</scope>
    <source>
        <strain evidence="7">IBT 30069</strain>
    </source>
</reference>
<keyword evidence="3" id="KW-0238">DNA-binding</keyword>
<keyword evidence="4" id="KW-0804">Transcription</keyword>
<dbReference type="SUPFAM" id="SSF57701">
    <property type="entry name" value="Zn2/Cys6 DNA-binding domain"/>
    <property type="match status" value="1"/>
</dbReference>
<gene>
    <name evidence="7" type="ORF">N7456_013063</name>
</gene>
<dbReference type="GO" id="GO:0008270">
    <property type="term" value="F:zinc ion binding"/>
    <property type="evidence" value="ECO:0007669"/>
    <property type="project" value="InterPro"/>
</dbReference>
<dbReference type="Pfam" id="PF00172">
    <property type="entry name" value="Zn_clus"/>
    <property type="match status" value="1"/>
</dbReference>
<dbReference type="Proteomes" id="UP001149165">
    <property type="component" value="Unassembled WGS sequence"/>
</dbReference>
<evidence type="ECO:0000256" key="4">
    <source>
        <dbReference type="ARBA" id="ARBA00023163"/>
    </source>
</evidence>
<dbReference type="InterPro" id="IPR001138">
    <property type="entry name" value="Zn2Cys6_DnaBD"/>
</dbReference>
<evidence type="ECO:0000259" key="6">
    <source>
        <dbReference type="PROSITE" id="PS50048"/>
    </source>
</evidence>
<dbReference type="CDD" id="cd00067">
    <property type="entry name" value="GAL4"/>
    <property type="match status" value="1"/>
</dbReference>
<dbReference type="InterPro" id="IPR007219">
    <property type="entry name" value="XnlR_reg_dom"/>
</dbReference>